<evidence type="ECO:0000313" key="7">
    <source>
        <dbReference type="Proteomes" id="UP000824002"/>
    </source>
</evidence>
<evidence type="ECO:0000259" key="5">
    <source>
        <dbReference type="SMART" id="SM00872"/>
    </source>
</evidence>
<dbReference type="InterPro" id="IPR041147">
    <property type="entry name" value="GH38_C"/>
</dbReference>
<dbReference type="CDD" id="cd10789">
    <property type="entry name" value="GH38N_AMII_ER_cytosolic"/>
    <property type="match status" value="1"/>
</dbReference>
<dbReference type="InterPro" id="IPR037094">
    <property type="entry name" value="Glyco_hydro_38_cen_sf"/>
</dbReference>
<dbReference type="GO" id="GO:0004559">
    <property type="term" value="F:alpha-mannosidase activity"/>
    <property type="evidence" value="ECO:0007669"/>
    <property type="project" value="InterPro"/>
</dbReference>
<dbReference type="SUPFAM" id="SSF88713">
    <property type="entry name" value="Glycoside hydrolase/deacetylase"/>
    <property type="match status" value="1"/>
</dbReference>
<dbReference type="Pfam" id="PF07748">
    <property type="entry name" value="Glyco_hydro_38C"/>
    <property type="match status" value="1"/>
</dbReference>
<dbReference type="Gene3D" id="1.20.1270.50">
    <property type="entry name" value="Glycoside hydrolase family 38, central domain"/>
    <property type="match status" value="1"/>
</dbReference>
<dbReference type="InterPro" id="IPR011682">
    <property type="entry name" value="Glyco_hydro_38_C"/>
</dbReference>
<keyword evidence="3" id="KW-0378">Hydrolase</keyword>
<dbReference type="SUPFAM" id="SSF88688">
    <property type="entry name" value="Families 57/38 glycoside transferase middle domain"/>
    <property type="match status" value="1"/>
</dbReference>
<evidence type="ECO:0000256" key="4">
    <source>
        <dbReference type="ARBA" id="ARBA00023295"/>
    </source>
</evidence>
<dbReference type="PANTHER" id="PTHR46017:SF1">
    <property type="entry name" value="ALPHA-MANNOSIDASE 2C1"/>
    <property type="match status" value="1"/>
</dbReference>
<evidence type="ECO:0000256" key="3">
    <source>
        <dbReference type="ARBA" id="ARBA00022801"/>
    </source>
</evidence>
<gene>
    <name evidence="6" type="ORF">IAB51_10435</name>
</gene>
<comment type="similarity">
    <text evidence="1">Belongs to the glycosyl hydrolase 38 family.</text>
</comment>
<dbReference type="GO" id="GO:0030246">
    <property type="term" value="F:carbohydrate binding"/>
    <property type="evidence" value="ECO:0007669"/>
    <property type="project" value="InterPro"/>
</dbReference>
<organism evidence="6 7">
    <name type="scientific">Candidatus Merdivicinus excrementipullorum</name>
    <dbReference type="NCBI Taxonomy" id="2840867"/>
    <lineage>
        <taxon>Bacteria</taxon>
        <taxon>Bacillati</taxon>
        <taxon>Bacillota</taxon>
        <taxon>Clostridia</taxon>
        <taxon>Eubacteriales</taxon>
        <taxon>Oscillospiraceae</taxon>
        <taxon>Oscillospiraceae incertae sedis</taxon>
        <taxon>Candidatus Merdivicinus</taxon>
    </lineage>
</organism>
<name>A0A9D1FPB3_9FIRM</name>
<protein>
    <submittedName>
        <fullName evidence="6">Alpha-mannosidase</fullName>
    </submittedName>
</protein>
<dbReference type="EMBL" id="DVJP01000069">
    <property type="protein sequence ID" value="HIS77204.1"/>
    <property type="molecule type" value="Genomic_DNA"/>
</dbReference>
<dbReference type="SMART" id="SM00872">
    <property type="entry name" value="Alpha-mann_mid"/>
    <property type="match status" value="1"/>
</dbReference>
<dbReference type="Pfam" id="PF17677">
    <property type="entry name" value="Glyco_hydro38C2"/>
    <property type="match status" value="1"/>
</dbReference>
<accession>A0A9D1FPB3</accession>
<dbReference type="GO" id="GO:0046872">
    <property type="term" value="F:metal ion binding"/>
    <property type="evidence" value="ECO:0007669"/>
    <property type="project" value="UniProtKB-KW"/>
</dbReference>
<dbReference type="GO" id="GO:0006013">
    <property type="term" value="P:mannose metabolic process"/>
    <property type="evidence" value="ECO:0007669"/>
    <property type="project" value="InterPro"/>
</dbReference>
<comment type="caution">
    <text evidence="6">The sequence shown here is derived from an EMBL/GenBank/DDBJ whole genome shotgun (WGS) entry which is preliminary data.</text>
</comment>
<dbReference type="Gene3D" id="3.20.110.10">
    <property type="entry name" value="Glycoside hydrolase 38, N terminal domain"/>
    <property type="match status" value="1"/>
</dbReference>
<dbReference type="InterPro" id="IPR011013">
    <property type="entry name" value="Gal_mutarotase_sf_dom"/>
</dbReference>
<dbReference type="Pfam" id="PF01074">
    <property type="entry name" value="Glyco_hydro_38N"/>
    <property type="match status" value="1"/>
</dbReference>
<dbReference type="InterPro" id="IPR000602">
    <property type="entry name" value="Glyco_hydro_38_N"/>
</dbReference>
<keyword evidence="4" id="KW-0326">Glycosidase</keyword>
<evidence type="ECO:0000256" key="1">
    <source>
        <dbReference type="ARBA" id="ARBA00009792"/>
    </source>
</evidence>
<reference evidence="6" key="2">
    <citation type="journal article" date="2021" name="PeerJ">
        <title>Extensive microbial diversity within the chicken gut microbiome revealed by metagenomics and culture.</title>
        <authorList>
            <person name="Gilroy R."/>
            <person name="Ravi A."/>
            <person name="Getino M."/>
            <person name="Pursley I."/>
            <person name="Horton D.L."/>
            <person name="Alikhan N.F."/>
            <person name="Baker D."/>
            <person name="Gharbi K."/>
            <person name="Hall N."/>
            <person name="Watson M."/>
            <person name="Adriaenssens E.M."/>
            <person name="Foster-Nyarko E."/>
            <person name="Jarju S."/>
            <person name="Secka A."/>
            <person name="Antonio M."/>
            <person name="Oren A."/>
            <person name="Chaudhuri R.R."/>
            <person name="La Ragione R."/>
            <person name="Hildebrand F."/>
            <person name="Pallen M.J."/>
        </authorList>
    </citation>
    <scope>NUCLEOTIDE SEQUENCE</scope>
    <source>
        <strain evidence="6">CHK199-13235</strain>
    </source>
</reference>
<reference evidence="6" key="1">
    <citation type="submission" date="2020-10" db="EMBL/GenBank/DDBJ databases">
        <authorList>
            <person name="Gilroy R."/>
        </authorList>
    </citation>
    <scope>NUCLEOTIDE SEQUENCE</scope>
    <source>
        <strain evidence="6">CHK199-13235</strain>
    </source>
</reference>
<dbReference type="Proteomes" id="UP000824002">
    <property type="component" value="Unassembled WGS sequence"/>
</dbReference>
<keyword evidence="2" id="KW-0479">Metal-binding</keyword>
<dbReference type="InterPro" id="IPR027291">
    <property type="entry name" value="Glyco_hydro_38_N_sf"/>
</dbReference>
<dbReference type="PANTHER" id="PTHR46017">
    <property type="entry name" value="ALPHA-MANNOSIDASE 2C1"/>
    <property type="match status" value="1"/>
</dbReference>
<dbReference type="AlphaFoldDB" id="A0A9D1FPB3"/>
<dbReference type="SUPFAM" id="SSF74650">
    <property type="entry name" value="Galactose mutarotase-like"/>
    <property type="match status" value="1"/>
</dbReference>
<feature type="domain" description="Glycoside hydrolase family 38 central" evidence="5">
    <location>
        <begin position="349"/>
        <end position="424"/>
    </location>
</feature>
<dbReference type="InterPro" id="IPR011330">
    <property type="entry name" value="Glyco_hydro/deAcase_b/a-brl"/>
</dbReference>
<dbReference type="InterPro" id="IPR028995">
    <property type="entry name" value="Glyco_hydro_57/38_cen_sf"/>
</dbReference>
<dbReference type="GO" id="GO:0009313">
    <property type="term" value="P:oligosaccharide catabolic process"/>
    <property type="evidence" value="ECO:0007669"/>
    <property type="project" value="TreeGrafter"/>
</dbReference>
<dbReference type="Gene3D" id="2.70.98.30">
    <property type="entry name" value="Golgi alpha-mannosidase II, domain 4"/>
    <property type="match status" value="1"/>
</dbReference>
<proteinExistence type="inferred from homology"/>
<dbReference type="Pfam" id="PF09261">
    <property type="entry name" value="Alpha-mann_mid"/>
    <property type="match status" value="1"/>
</dbReference>
<evidence type="ECO:0000256" key="2">
    <source>
        <dbReference type="ARBA" id="ARBA00022723"/>
    </source>
</evidence>
<dbReference type="InterPro" id="IPR015341">
    <property type="entry name" value="Glyco_hydro_38_cen"/>
</dbReference>
<evidence type="ECO:0000313" key="6">
    <source>
        <dbReference type="EMBL" id="HIS77204.1"/>
    </source>
</evidence>
<sequence length="929" mass="103833">MIQIVHDFDRFDHLPQATPWQKRIRGELRFVQTLSEAADGKYEPFIQAALQVLQAGLEKEGVVSNQVAEAAEKELLPAAEEAKSYEFLCAAHAHIDMNWMWGFDETVNTTIDTFRTMLQIMKEYPDFKFSQSQASVYRILERFAPEMLEEVKKRVAEGRWELTASAWVETDKNMANGESLSRHILYAKNYLSKLFSIDPDSLEVDFDPDTFGHSRNVPEISSEGGVKYYYHCRGRVGEQILNRWRAPSGAELILYTEPFWYNGEIDSTVAEYAAKLAELTGSKTLLKVYGVGDHGGGPTRRDLDCLIEMNSWPVYPKFTFSTFHEYFHTVEARRETLPVIEGEINFLCDGCYTTQSRIKAGNRRSERALQDAELFDAASVLRTGAKPHPEIFAEAWEKVLFNHFHDIIPGSGVTETREYASGLHQEVLGAAAARRKAAFYRLAEQMDTQSLMDPADVAFSRGEGGGAGFGGVMGGCGHTAGKTRIFHLFNPSPWERDEVTEFVVWDYEGDEKRLAVRLPEGAWLATQILEQGGYWGHKYARILAKVKVPASGWTAVLVGERPVESGCTFINDMRTQHPETFVLENSKVKAVFNPATASLCSLYNKETGRELIPEGKEARFELATEAVWKEVTGWEGGMSAWFTGRQKEVTPLTKAEMRPLPSGKTRQRLEISMPFSASTLRVEVSLDEDSSVLRYHAICDWREFGGDDKGVPCLQFTLPASCAGEKFLYDVPFSFLRREGREMDLPANRFVMAEDEKDALLLTAQTKYGYRTANGRMSVTLIRGAYAPDPTPETGLHDMEFALIPAAPGKSNAEYAKLVQDYEHPIFTVVGQPHPGKLPVSDSLVRLMSGNVLLSSVKMSEDGKAVILKLYETEGKNGEFAVDCGFTPASVSLADQLERPVSGKARLDGSVVTGTAAPFQLRILRLELI</sequence>